<evidence type="ECO:0000256" key="1">
    <source>
        <dbReference type="PROSITE-ProRule" id="PRU00042"/>
    </source>
</evidence>
<dbReference type="EMBL" id="KV454538">
    <property type="protein sequence ID" value="ODV69601.1"/>
    <property type="molecule type" value="Genomic_DNA"/>
</dbReference>
<protein>
    <recommendedName>
        <fullName evidence="2">C2H2-type domain-containing protein</fullName>
    </recommendedName>
</protein>
<dbReference type="InterPro" id="IPR039258">
    <property type="entry name" value="ZNF511"/>
</dbReference>
<dbReference type="PANTHER" id="PTHR21354:SF0">
    <property type="entry name" value="ZINC FINGER PROTEIN 511"/>
    <property type="match status" value="1"/>
</dbReference>
<keyword evidence="1" id="KW-0479">Metal-binding</keyword>
<reference evidence="4" key="1">
    <citation type="submission" date="2016-05" db="EMBL/GenBank/DDBJ databases">
        <title>Comparative genomics of biotechnologically important yeasts.</title>
        <authorList>
            <consortium name="DOE Joint Genome Institute"/>
            <person name="Riley R."/>
            <person name="Haridas S."/>
            <person name="Wolfe K.H."/>
            <person name="Lopes M.R."/>
            <person name="Hittinger C.T."/>
            <person name="Goker M."/>
            <person name="Salamov A."/>
            <person name="Wisecaver J."/>
            <person name="Long T.M."/>
            <person name="Aerts A.L."/>
            <person name="Barry K."/>
            <person name="Choi C."/>
            <person name="Clum A."/>
            <person name="Coughlan A.Y."/>
            <person name="Deshpande S."/>
            <person name="Douglass A.P."/>
            <person name="Hanson S.J."/>
            <person name="Klenk H.-P."/>
            <person name="Labutti K."/>
            <person name="Lapidus A."/>
            <person name="Lindquist E."/>
            <person name="Lipzen A."/>
            <person name="Meier-Kolthoff J.P."/>
            <person name="Ohm R.A."/>
            <person name="Otillar R.P."/>
            <person name="Pangilinan J."/>
            <person name="Peng Y."/>
            <person name="Rokas A."/>
            <person name="Rosa C.A."/>
            <person name="Scheuner C."/>
            <person name="Sibirny A.A."/>
            <person name="Slot J.C."/>
            <person name="Stielow J.B."/>
            <person name="Sun H."/>
            <person name="Kurtzman C.P."/>
            <person name="Blackwell M."/>
            <person name="Grigoriev I.V."/>
            <person name="Jeffries T.W."/>
        </authorList>
    </citation>
    <scope>NUCLEOTIDE SEQUENCE [LARGE SCALE GENOMIC DNA]</scope>
    <source>
        <strain evidence="4">NRRL Y-1933</strain>
    </source>
</reference>
<proteinExistence type="predicted"/>
<organism evidence="3 4">
    <name type="scientific">Hyphopichia burtonii NRRL Y-1933</name>
    <dbReference type="NCBI Taxonomy" id="984485"/>
    <lineage>
        <taxon>Eukaryota</taxon>
        <taxon>Fungi</taxon>
        <taxon>Dikarya</taxon>
        <taxon>Ascomycota</taxon>
        <taxon>Saccharomycotina</taxon>
        <taxon>Pichiomycetes</taxon>
        <taxon>Debaryomycetaceae</taxon>
        <taxon>Hyphopichia</taxon>
    </lineage>
</organism>
<dbReference type="PROSITE" id="PS50157">
    <property type="entry name" value="ZINC_FINGER_C2H2_2"/>
    <property type="match status" value="1"/>
</dbReference>
<dbReference type="SMART" id="SM00355">
    <property type="entry name" value="ZnF_C2H2"/>
    <property type="match status" value="3"/>
</dbReference>
<evidence type="ECO:0000313" key="4">
    <source>
        <dbReference type="Proteomes" id="UP000095085"/>
    </source>
</evidence>
<gene>
    <name evidence="3" type="ORF">HYPBUDRAFT_102626</name>
</gene>
<dbReference type="STRING" id="984485.A0A1E4RQW2"/>
<dbReference type="Gene3D" id="3.30.160.60">
    <property type="entry name" value="Classic Zinc Finger"/>
    <property type="match status" value="1"/>
</dbReference>
<keyword evidence="1" id="KW-0863">Zinc-finger</keyword>
<dbReference type="InterPro" id="IPR013087">
    <property type="entry name" value="Znf_C2H2_type"/>
</dbReference>
<dbReference type="OrthoDB" id="18440at2759"/>
<dbReference type="RefSeq" id="XP_020078668.1">
    <property type="nucleotide sequence ID" value="XM_020218210.1"/>
</dbReference>
<evidence type="ECO:0000313" key="3">
    <source>
        <dbReference type="EMBL" id="ODV69601.1"/>
    </source>
</evidence>
<dbReference type="Pfam" id="PF12874">
    <property type="entry name" value="zf-met"/>
    <property type="match status" value="1"/>
</dbReference>
<dbReference type="PROSITE" id="PS00028">
    <property type="entry name" value="ZINC_FINGER_C2H2_1"/>
    <property type="match status" value="2"/>
</dbReference>
<sequence length="113" mass="13678">MASIECSLPPCQYVHPRFSNSEEYELHVLTLHSFICKECNKRFPSEKILEIHIDENHNPFFVIQREKGHKIYQCFDCEKKCMDRKKRRLHMIDKHGYPKEYNFRIIDYGIKSV</sequence>
<accession>A0A1E4RQW2</accession>
<dbReference type="GO" id="GO:0008270">
    <property type="term" value="F:zinc ion binding"/>
    <property type="evidence" value="ECO:0007669"/>
    <property type="project" value="UniProtKB-KW"/>
</dbReference>
<keyword evidence="4" id="KW-1185">Reference proteome</keyword>
<name>A0A1E4RQW2_9ASCO</name>
<keyword evidence="1" id="KW-0862">Zinc</keyword>
<dbReference type="GeneID" id="30992760"/>
<dbReference type="AlphaFoldDB" id="A0A1E4RQW2"/>
<feature type="domain" description="C2H2-type" evidence="2">
    <location>
        <begin position="34"/>
        <end position="57"/>
    </location>
</feature>
<dbReference type="PANTHER" id="PTHR21354">
    <property type="entry name" value="ZINC FINGER PROTEIN 511"/>
    <property type="match status" value="1"/>
</dbReference>
<dbReference type="Proteomes" id="UP000095085">
    <property type="component" value="Unassembled WGS sequence"/>
</dbReference>
<evidence type="ECO:0000259" key="2">
    <source>
        <dbReference type="PROSITE" id="PS50157"/>
    </source>
</evidence>